<evidence type="ECO:0000259" key="5">
    <source>
        <dbReference type="PROSITE" id="PS50234"/>
    </source>
</evidence>
<gene>
    <name evidence="6" type="ORF">CJN711_LOCUS37062</name>
</gene>
<evidence type="ECO:0000256" key="3">
    <source>
        <dbReference type="ARBA" id="ARBA00022729"/>
    </source>
</evidence>
<dbReference type="PANTHER" id="PTHR47763:SF4">
    <property type="entry name" value="ALPHA-PROTEIN KINASE VWKA"/>
    <property type="match status" value="1"/>
</dbReference>
<dbReference type="InterPro" id="IPR056861">
    <property type="entry name" value="HMCN1-like_VWA"/>
</dbReference>
<evidence type="ECO:0000256" key="2">
    <source>
        <dbReference type="ARBA" id="ARBA00022525"/>
    </source>
</evidence>
<dbReference type="SUPFAM" id="SSF53300">
    <property type="entry name" value="vWA-like"/>
    <property type="match status" value="3"/>
</dbReference>
<evidence type="ECO:0000313" key="6">
    <source>
        <dbReference type="EMBL" id="CAF1614986.1"/>
    </source>
</evidence>
<dbReference type="SMART" id="SM00327">
    <property type="entry name" value="VWA"/>
    <property type="match status" value="3"/>
</dbReference>
<dbReference type="InterPro" id="IPR036465">
    <property type="entry name" value="vWFA_dom_sf"/>
</dbReference>
<feature type="compositionally biased region" description="Polar residues" evidence="4">
    <location>
        <begin position="679"/>
        <end position="691"/>
    </location>
</feature>
<feature type="domain" description="VWFA" evidence="5">
    <location>
        <begin position="1436"/>
        <end position="1652"/>
    </location>
</feature>
<sequence>MSLQRPLILAVKNMNLPWNSLGINIKSDIIASLFADYKKLVPILMSVSDKQQSRMDDLLTVSEVILAYTESSISFDSIRKIFKEISFDNISQALKTHFGSSYTSLDYLASQISRFRDTLTIGSISFDSIRKIFKEISFDNISQALKTHFGSSYTSLDYLASQISRFRDTLTIGGQKNPMIHTGNHEIFCDIMRQLVGFTTSQWNSARKAITSVYGLLCDLGQHNIKVASTISQAFLLLDALNPNKKWYSVRNLYLRLNSTPTWDTAFEFMHGLECDRIVLGLIEVLVTVNVEETMAETILELCRLVSTETELNALKLHESAINQLSANNSIIELFEKVQSHSPPAMQEKIHAYLTLLRLSSYSALGVESQHILFDNLATSWLTLFNITCTKSQRLFTVISSILTSFHGLIYTKGIPLAQQLYTTGLTSALCRLANFRQHNRTLNFVKPLTVPTSNLPSMLIAIRETLAKRTCDDTIPPLTVQQTVPEPIPTRMTSIECPYSEETLTQMETSVLNYIKNASRSSATFLESDTIRHIVDTALNTRTHVNQWYATFTTLNVLVHYRSNPTDLQRIRAAHDIVQYGIQLFRDLVIARKVLEPTFARIGVQFLTKELMQLEKCLLSLALEKYPIMRNTLRQLNIDVSRIKVDFKPPSDSVAPKGRSSNKPRFEILPGITDIPEPTQQTSGLTSVANTDDDAPLSFDDWENATRVQSDQQMEDALKLERKRKQMKSKKTNKLTSNQGLRANVQNLASGMLNLNANTMKAISASGGTSQSDIIPMDASDNQEINIDLGMKAMQEHLQKQPNLIEMYEKINAKAASIVPDGKLDNRSLLKPSSQHERWTYQLIVEIPAINHMIDLIVKEFRSYWEKLDLTEEHQIHWCIMIDNSGSMSLHRNSIYEALVIIMELLRKLESKFAVARFGTRTSQKILKNLDDLFTNQDGQYVLEALTFDEGTYPATGLARIANTIFPVEETQRSSNSIIHRLVLMITDGLTQERDDQSYSETINKNKINLGFMFIETADQSSSQVLLRRLKQAQSCILKANNISELPYKIPQLMHEMVKACLVRVSSSSLPPTTLYPGIQIKVPCVNSNILIEEILATKEKYAAINQTSYAISSPTTSIPRLTQIRSQLSTYLSRAHEYTDYGSHAMDALRQYYHSLKPTSTMQEIEKKWISYEYEFSGLVDDLSAVLGDVVFPFNKFTRRRAALRDSSLYLPGVIKAMTTEWTYKKIFSAKLAGGKRDHAICLVLDVSTSMFGTLSIGMIKTIVVFIAALRKLSLENFSIIVFGRDVRLSKTNEQSWYAASIYTLIQQLRFDRDDDTNDADALETASDLLIQCSTRGEKKIFILTDDYITCGNRLSMIQQRAEDHNSDLIAMAISTDQTNLKSPYKRYLQCAATYGLLKALRFLVFGEMIQDLAGEREKILINSGHPLSDVTVDICFCLDCTGSMLRWLSAAKEQMKIIIEGITKLIEKEYPSLKLKLRFAIVGYRDISDRPQFFFQDFTDEATKIINFLNGLTASGGGDIPEDVLGALNQCLTLTWSNTNARFIVLITDAPSHEPELNENLTIDQHAQKDAEIDLSFCRIKPNTTAKTEKAFASYYDAQKYETGKQFTKIKLFDDKEQEAQSFHFIFVLDESGSMAGEWNALQSVYNTF</sequence>
<comment type="subcellular location">
    <subcellularLocation>
        <location evidence="1">Secreted</location>
    </subcellularLocation>
</comment>
<organism evidence="6 7">
    <name type="scientific">Rotaria magnacalcarata</name>
    <dbReference type="NCBI Taxonomy" id="392030"/>
    <lineage>
        <taxon>Eukaryota</taxon>
        <taxon>Metazoa</taxon>
        <taxon>Spiralia</taxon>
        <taxon>Gnathifera</taxon>
        <taxon>Rotifera</taxon>
        <taxon>Eurotatoria</taxon>
        <taxon>Bdelloidea</taxon>
        <taxon>Philodinida</taxon>
        <taxon>Philodinidae</taxon>
        <taxon>Rotaria</taxon>
    </lineage>
</organism>
<dbReference type="InterPro" id="IPR002035">
    <property type="entry name" value="VWF_A"/>
</dbReference>
<feature type="domain" description="VWFA" evidence="5">
    <location>
        <begin position="878"/>
        <end position="1058"/>
    </location>
</feature>
<dbReference type="Pfam" id="PF25106">
    <property type="entry name" value="VWA_4"/>
    <property type="match status" value="1"/>
</dbReference>
<name>A0A816BZN6_9BILA</name>
<evidence type="ECO:0000256" key="4">
    <source>
        <dbReference type="SAM" id="MobiDB-lite"/>
    </source>
</evidence>
<comment type="caution">
    <text evidence="6">The sequence shown here is derived from an EMBL/GenBank/DDBJ whole genome shotgun (WGS) entry which is preliminary data.</text>
</comment>
<proteinExistence type="predicted"/>
<dbReference type="EMBL" id="CAJNOV010017953">
    <property type="protein sequence ID" value="CAF1614986.1"/>
    <property type="molecule type" value="Genomic_DNA"/>
</dbReference>
<dbReference type="Pfam" id="PF13768">
    <property type="entry name" value="VWA_3"/>
    <property type="match status" value="2"/>
</dbReference>
<feature type="region of interest" description="Disordered" evidence="4">
    <location>
        <begin position="672"/>
        <end position="691"/>
    </location>
</feature>
<evidence type="ECO:0000256" key="1">
    <source>
        <dbReference type="ARBA" id="ARBA00004613"/>
    </source>
</evidence>
<dbReference type="CDD" id="cd00198">
    <property type="entry name" value="vWFA"/>
    <property type="match status" value="2"/>
</dbReference>
<dbReference type="Gene3D" id="3.40.50.410">
    <property type="entry name" value="von Willebrand factor, type A domain"/>
    <property type="match status" value="3"/>
</dbReference>
<accession>A0A816BZN6</accession>
<dbReference type="InterPro" id="IPR052969">
    <property type="entry name" value="Thr-specific_kinase-like"/>
</dbReference>
<keyword evidence="2" id="KW-0964">Secreted</keyword>
<dbReference type="PANTHER" id="PTHR47763">
    <property type="entry name" value="ALPHA-PROTEIN KINASE VWKA"/>
    <property type="match status" value="1"/>
</dbReference>
<keyword evidence="3" id="KW-0732">Signal</keyword>
<reference evidence="6" key="1">
    <citation type="submission" date="2021-02" db="EMBL/GenBank/DDBJ databases">
        <authorList>
            <person name="Nowell W R."/>
        </authorList>
    </citation>
    <scope>NUCLEOTIDE SEQUENCE</scope>
</reference>
<evidence type="ECO:0000313" key="7">
    <source>
        <dbReference type="Proteomes" id="UP000663855"/>
    </source>
</evidence>
<dbReference type="PROSITE" id="PS50234">
    <property type="entry name" value="VWFA"/>
    <property type="match status" value="3"/>
</dbReference>
<dbReference type="Proteomes" id="UP000663855">
    <property type="component" value="Unassembled WGS sequence"/>
</dbReference>
<feature type="domain" description="VWFA" evidence="5">
    <location>
        <begin position="1242"/>
        <end position="1422"/>
    </location>
</feature>
<protein>
    <recommendedName>
        <fullName evidence="5">VWFA domain-containing protein</fullName>
    </recommendedName>
</protein>